<name>A0A8H7VTL9_9FUNG</name>
<feature type="domain" description="UvrD-like helicase C-terminal" evidence="5">
    <location>
        <begin position="361"/>
        <end position="450"/>
    </location>
</feature>
<dbReference type="PANTHER" id="PTHR11070">
    <property type="entry name" value="UVRD / RECB / PCRA DNA HELICASE FAMILY MEMBER"/>
    <property type="match status" value="1"/>
</dbReference>
<gene>
    <name evidence="6" type="ORF">INT48_001448</name>
</gene>
<keyword evidence="1" id="KW-0547">Nucleotide-binding</keyword>
<dbReference type="GO" id="GO:0000725">
    <property type="term" value="P:recombinational repair"/>
    <property type="evidence" value="ECO:0007669"/>
    <property type="project" value="TreeGrafter"/>
</dbReference>
<dbReference type="InterPro" id="IPR000212">
    <property type="entry name" value="DNA_helicase_UvrD/REP"/>
</dbReference>
<dbReference type="Pfam" id="PF13361">
    <property type="entry name" value="UvrD_C"/>
    <property type="match status" value="1"/>
</dbReference>
<evidence type="ECO:0000313" key="7">
    <source>
        <dbReference type="Proteomes" id="UP000613177"/>
    </source>
</evidence>
<proteinExistence type="predicted"/>
<dbReference type="SUPFAM" id="SSF52540">
    <property type="entry name" value="P-loop containing nucleoside triphosphate hydrolases"/>
    <property type="match status" value="1"/>
</dbReference>
<keyword evidence="3" id="KW-0347">Helicase</keyword>
<dbReference type="GO" id="GO:0005524">
    <property type="term" value="F:ATP binding"/>
    <property type="evidence" value="ECO:0007669"/>
    <property type="project" value="UniProtKB-KW"/>
</dbReference>
<keyword evidence="7" id="KW-1185">Reference proteome</keyword>
<evidence type="ECO:0000259" key="5">
    <source>
        <dbReference type="Pfam" id="PF13361"/>
    </source>
</evidence>
<dbReference type="InterPro" id="IPR014017">
    <property type="entry name" value="DNA_helicase_UvrD-like_C"/>
</dbReference>
<evidence type="ECO:0000256" key="3">
    <source>
        <dbReference type="ARBA" id="ARBA00022806"/>
    </source>
</evidence>
<evidence type="ECO:0000256" key="1">
    <source>
        <dbReference type="ARBA" id="ARBA00022741"/>
    </source>
</evidence>
<keyword evidence="2" id="KW-0378">Hydrolase</keyword>
<dbReference type="EMBL" id="JAEPRE010000175">
    <property type="protein sequence ID" value="KAG2230932.1"/>
    <property type="molecule type" value="Genomic_DNA"/>
</dbReference>
<dbReference type="Gene3D" id="1.10.486.10">
    <property type="entry name" value="PCRA, domain 4"/>
    <property type="match status" value="1"/>
</dbReference>
<evidence type="ECO:0000256" key="4">
    <source>
        <dbReference type="ARBA" id="ARBA00022840"/>
    </source>
</evidence>
<dbReference type="AlphaFoldDB" id="A0A8H7VTL9"/>
<dbReference type="Proteomes" id="UP000613177">
    <property type="component" value="Unassembled WGS sequence"/>
</dbReference>
<protein>
    <recommendedName>
        <fullName evidence="5">UvrD-like helicase C-terminal domain-containing protein</fullName>
    </recommendedName>
</protein>
<organism evidence="6 7">
    <name type="scientific">Thamnidium elegans</name>
    <dbReference type="NCBI Taxonomy" id="101142"/>
    <lineage>
        <taxon>Eukaryota</taxon>
        <taxon>Fungi</taxon>
        <taxon>Fungi incertae sedis</taxon>
        <taxon>Mucoromycota</taxon>
        <taxon>Mucoromycotina</taxon>
        <taxon>Mucoromycetes</taxon>
        <taxon>Mucorales</taxon>
        <taxon>Mucorineae</taxon>
        <taxon>Mucoraceae</taxon>
        <taxon>Thamnidium</taxon>
    </lineage>
</organism>
<dbReference type="CDD" id="cd18807">
    <property type="entry name" value="SF1_C_UvrD"/>
    <property type="match status" value="1"/>
</dbReference>
<dbReference type="PANTHER" id="PTHR11070:SF2">
    <property type="entry name" value="ATP-DEPENDENT DNA HELICASE SRS2"/>
    <property type="match status" value="1"/>
</dbReference>
<comment type="caution">
    <text evidence="6">The sequence shown here is derived from an EMBL/GenBank/DDBJ whole genome shotgun (WGS) entry which is preliminary data.</text>
</comment>
<dbReference type="GO" id="GO:0016787">
    <property type="term" value="F:hydrolase activity"/>
    <property type="evidence" value="ECO:0007669"/>
    <property type="project" value="UniProtKB-KW"/>
</dbReference>
<dbReference type="GO" id="GO:0043138">
    <property type="term" value="F:3'-5' DNA helicase activity"/>
    <property type="evidence" value="ECO:0007669"/>
    <property type="project" value="TreeGrafter"/>
</dbReference>
<accession>A0A8H7VTL9</accession>
<dbReference type="GO" id="GO:0005634">
    <property type="term" value="C:nucleus"/>
    <property type="evidence" value="ECO:0007669"/>
    <property type="project" value="TreeGrafter"/>
</dbReference>
<keyword evidence="4" id="KW-0067">ATP-binding</keyword>
<evidence type="ECO:0000313" key="6">
    <source>
        <dbReference type="EMBL" id="KAG2230932.1"/>
    </source>
</evidence>
<reference evidence="6" key="1">
    <citation type="submission" date="2021-01" db="EMBL/GenBank/DDBJ databases">
        <title>Metabolic potential, ecology and presence of endohyphal bacteria is reflected in genomic diversity of Mucoromycotina.</title>
        <authorList>
            <person name="Muszewska A."/>
            <person name="Okrasinska A."/>
            <person name="Steczkiewicz K."/>
            <person name="Drgas O."/>
            <person name="Orlowska M."/>
            <person name="Perlinska-Lenart U."/>
            <person name="Aleksandrzak-Piekarczyk T."/>
            <person name="Szatraj K."/>
            <person name="Zielenkiewicz U."/>
            <person name="Pilsyk S."/>
            <person name="Malc E."/>
            <person name="Mieczkowski P."/>
            <person name="Kruszewska J.S."/>
            <person name="Biernat P."/>
            <person name="Pawlowska J."/>
        </authorList>
    </citation>
    <scope>NUCLEOTIDE SEQUENCE</scope>
    <source>
        <strain evidence="6">WA0000018081</strain>
    </source>
</reference>
<dbReference type="InterPro" id="IPR027417">
    <property type="entry name" value="P-loop_NTPase"/>
</dbReference>
<evidence type="ECO:0000256" key="2">
    <source>
        <dbReference type="ARBA" id="ARBA00022801"/>
    </source>
</evidence>
<dbReference type="Gene3D" id="3.40.50.300">
    <property type="entry name" value="P-loop containing nucleotide triphosphate hydrolases"/>
    <property type="match status" value="1"/>
</dbReference>
<dbReference type="GO" id="GO:0003677">
    <property type="term" value="F:DNA binding"/>
    <property type="evidence" value="ECO:0007669"/>
    <property type="project" value="InterPro"/>
</dbReference>
<sequence length="568" mass="63823">MDPKYSPGSDLIAKIALRNLDIVNIVVTTVIDEEARSLYSPRPTEWPNGTKFDVMYVSSVNSPNLPPVLIEVQHTTTKDLIDLLIGYPLCIKKEYKVKPIIVVFGTHVIRNDVSSDFEATSFSYIKQIQSKYWADKCYFVDKNTITQATEAAILPPMMEQTLNKVSADKSTSEVLIEVCNQTNLQFKKILNTLDPMPETILKKRLRAYADGGGIYTQTHKQMYRRSSDVSVEPMPPPPELSELAENCTMDQINTSIGILHSEITATTDMDNQTNLLELHEYEKYHDRSDEDDTTLVEPVYSDEDGSDEDSEVLDLTSVGPEIKTDPTMKREFENVKTEDQSFNPKEFGLRDDLKEDNTRDEYANIDTDPIAEFLEYCALCSSQKELDEAEEGKVTIATIHAAKGLEWPCVFIVTCNEGVIPHSRSEDIDEEGRLLYVAMTRSKFMLYCTAPKSRDVWGNKRSQDVSCFLRNMGSGLYTDQPITWNANTRALLAETLNKPIPDESHQTTPAKNVDIRFGAAGIDIDFKSMGGFSSAANLKRKPDKPNKKTAVVKSEVKMEPVITIAATL</sequence>